<proteinExistence type="predicted"/>
<reference evidence="1 2" key="1">
    <citation type="journal article" date="2011" name="Stand. Genomic Sci.">
        <title>Complete genome sequence of 'Thioalkalivibrio sulfidophilus' HL-EbGr7.</title>
        <authorList>
            <person name="Muyzer G."/>
            <person name="Sorokin D.Y."/>
            <person name="Mavromatis K."/>
            <person name="Lapidus A."/>
            <person name="Clum A."/>
            <person name="Ivanova N."/>
            <person name="Pati A."/>
            <person name="d'Haeseleer P."/>
            <person name="Woyke T."/>
            <person name="Kyrpides N.C."/>
        </authorList>
    </citation>
    <scope>NUCLEOTIDE SEQUENCE [LARGE SCALE GENOMIC DNA]</scope>
    <source>
        <strain evidence="1 2">HL-EbGR7</strain>
    </source>
</reference>
<organism evidence="1 2">
    <name type="scientific">Thioalkalivibrio sulfidiphilus (strain HL-EbGR7)</name>
    <dbReference type="NCBI Taxonomy" id="396588"/>
    <lineage>
        <taxon>Bacteria</taxon>
        <taxon>Pseudomonadati</taxon>
        <taxon>Pseudomonadota</taxon>
        <taxon>Gammaproteobacteria</taxon>
        <taxon>Chromatiales</taxon>
        <taxon>Ectothiorhodospiraceae</taxon>
        <taxon>Thioalkalivibrio</taxon>
    </lineage>
</organism>
<evidence type="ECO:0000313" key="2">
    <source>
        <dbReference type="Proteomes" id="UP000002383"/>
    </source>
</evidence>
<dbReference type="Proteomes" id="UP000002383">
    <property type="component" value="Chromosome"/>
</dbReference>
<dbReference type="STRING" id="396588.Tgr7_3299"/>
<dbReference type="EMBL" id="CP001339">
    <property type="protein sequence ID" value="ACL74366.1"/>
    <property type="molecule type" value="Genomic_DNA"/>
</dbReference>
<protein>
    <submittedName>
        <fullName evidence="1">Uncharacterized protein</fullName>
    </submittedName>
</protein>
<sequence>MLKQKRGIHYVSFAKQKWDIHYVSFVDVPMLSSHR</sequence>
<name>B8GRB2_THISH</name>
<dbReference type="KEGG" id="tgr:Tgr7_3299"/>
<gene>
    <name evidence="1" type="ordered locus">Tgr7_3299</name>
</gene>
<evidence type="ECO:0000313" key="1">
    <source>
        <dbReference type="EMBL" id="ACL74366.1"/>
    </source>
</evidence>
<keyword evidence="2" id="KW-1185">Reference proteome</keyword>
<dbReference type="HOGENOM" id="CLU_3367932_0_0_6"/>
<accession>B8GRB2</accession>
<dbReference type="AlphaFoldDB" id="B8GRB2"/>